<dbReference type="AlphaFoldDB" id="A0A382RPD0"/>
<protein>
    <submittedName>
        <fullName evidence="1">Uncharacterized protein</fullName>
    </submittedName>
</protein>
<dbReference type="Pfam" id="PF05935">
    <property type="entry name" value="Arylsulfotrans"/>
    <property type="match status" value="1"/>
</dbReference>
<proteinExistence type="predicted"/>
<evidence type="ECO:0000313" key="1">
    <source>
        <dbReference type="EMBL" id="SVC99122.1"/>
    </source>
</evidence>
<dbReference type="EMBL" id="UINC01122974">
    <property type="protein sequence ID" value="SVC99122.1"/>
    <property type="molecule type" value="Genomic_DNA"/>
</dbReference>
<dbReference type="PANTHER" id="PTHR35340:SF5">
    <property type="entry name" value="ASST-DOMAIN-CONTAINING PROTEIN"/>
    <property type="match status" value="1"/>
</dbReference>
<name>A0A382RPD0_9ZZZZ</name>
<dbReference type="InterPro" id="IPR010262">
    <property type="entry name" value="Arylsulfotransferase_bact"/>
</dbReference>
<feature type="non-terminal residue" evidence="1">
    <location>
        <position position="252"/>
    </location>
</feature>
<dbReference type="InterPro" id="IPR053143">
    <property type="entry name" value="Arylsulfate_ST"/>
</dbReference>
<gene>
    <name evidence="1" type="ORF">METZ01_LOCUS351976</name>
</gene>
<organism evidence="1">
    <name type="scientific">marine metagenome</name>
    <dbReference type="NCBI Taxonomy" id="408172"/>
    <lineage>
        <taxon>unclassified sequences</taxon>
        <taxon>metagenomes</taxon>
        <taxon>ecological metagenomes</taxon>
    </lineage>
</organism>
<reference evidence="1" key="1">
    <citation type="submission" date="2018-05" db="EMBL/GenBank/DDBJ databases">
        <authorList>
            <person name="Lanie J.A."/>
            <person name="Ng W.-L."/>
            <person name="Kazmierczak K.M."/>
            <person name="Andrzejewski T.M."/>
            <person name="Davidsen T.M."/>
            <person name="Wayne K.J."/>
            <person name="Tettelin H."/>
            <person name="Glass J.I."/>
            <person name="Rusch D."/>
            <person name="Podicherti R."/>
            <person name="Tsui H.-C.T."/>
            <person name="Winkler M.E."/>
        </authorList>
    </citation>
    <scope>NUCLEOTIDE SEQUENCE</scope>
</reference>
<dbReference type="GO" id="GO:0004062">
    <property type="term" value="F:aryl sulfotransferase activity"/>
    <property type="evidence" value="ECO:0007669"/>
    <property type="project" value="InterPro"/>
</dbReference>
<accession>A0A382RPD0</accession>
<dbReference type="SUPFAM" id="SSF101898">
    <property type="entry name" value="NHL repeat"/>
    <property type="match status" value="1"/>
</dbReference>
<sequence>MRTRMMFLSIALWIPLNLPAADYKVTYFVEDKVFKGTTLLADMSDPRNPRVVEVDFNGNILWKFMPPSSMPGAILDAAKLQNGNILITVHDAGIYEISRSRKIVWQHKDPGASHDADRLPNGNTLYNLGWGRKGDDVVREVDPEGKIVWSWNGLADYDRDPFANIEAEGWMHVNAVTRLKNGNTLVSIRNFSTIAEVAPNKRVVRDWTFKGNNKRAGLRTKGRIEGQRNHEPEILENGHMLVALRGPNRFVE</sequence>
<dbReference type="PANTHER" id="PTHR35340">
    <property type="entry name" value="PQQ ENZYME REPEAT PROTEIN-RELATED"/>
    <property type="match status" value="1"/>
</dbReference>